<dbReference type="AlphaFoldDB" id="A0A5J4X971"/>
<name>A0A5J4X971_9EUKA</name>
<dbReference type="EMBL" id="SNRW01000100">
    <property type="protein sequence ID" value="KAA6403442.1"/>
    <property type="molecule type" value="Genomic_DNA"/>
</dbReference>
<proteinExistence type="predicted"/>
<reference evidence="1 2" key="1">
    <citation type="submission" date="2019-03" db="EMBL/GenBank/DDBJ databases">
        <title>Single cell metagenomics reveals metabolic interactions within the superorganism composed of flagellate Streblomastix strix and complex community of Bacteroidetes bacteria on its surface.</title>
        <authorList>
            <person name="Treitli S.C."/>
            <person name="Kolisko M."/>
            <person name="Husnik F."/>
            <person name="Keeling P."/>
            <person name="Hampl V."/>
        </authorList>
    </citation>
    <scope>NUCLEOTIDE SEQUENCE [LARGE SCALE GENOMIC DNA]</scope>
    <source>
        <strain evidence="1">ST1C</strain>
    </source>
</reference>
<dbReference type="Proteomes" id="UP000324800">
    <property type="component" value="Unassembled WGS sequence"/>
</dbReference>
<comment type="caution">
    <text evidence="1">The sequence shown here is derived from an EMBL/GenBank/DDBJ whole genome shotgun (WGS) entry which is preliminary data.</text>
</comment>
<protein>
    <submittedName>
        <fullName evidence="1">Uncharacterized protein</fullName>
    </submittedName>
</protein>
<evidence type="ECO:0000313" key="1">
    <source>
        <dbReference type="EMBL" id="KAA6403442.1"/>
    </source>
</evidence>
<organism evidence="1 2">
    <name type="scientific">Streblomastix strix</name>
    <dbReference type="NCBI Taxonomy" id="222440"/>
    <lineage>
        <taxon>Eukaryota</taxon>
        <taxon>Metamonada</taxon>
        <taxon>Preaxostyla</taxon>
        <taxon>Oxymonadida</taxon>
        <taxon>Streblomastigidae</taxon>
        <taxon>Streblomastix</taxon>
    </lineage>
</organism>
<sequence>MDSKQKIQDAANAIISFSDPCTYNKERKQIEQSESESAHYITEVSSSLQTLGVQIQMNESCNSVTQIPKLLRSLITLSLYKIRIHFNKEVDQLMLTLRGRSRECLCWIQYYSDAQVQSELVKVGYGRVIFLSLSTAGGIGEEHDKEICNGLSFISWFLRALHEGRNKDYQPSFQPLPLLARRSEEQLEEEGANEEVEAQMINKREGYYDIKYWANCTKAEILNHFIHSN</sequence>
<gene>
    <name evidence="1" type="ORF">EZS28_001034</name>
</gene>
<evidence type="ECO:0000313" key="2">
    <source>
        <dbReference type="Proteomes" id="UP000324800"/>
    </source>
</evidence>
<accession>A0A5J4X971</accession>